<feature type="transmembrane region" description="Helical" evidence="1">
    <location>
        <begin position="276"/>
        <end position="296"/>
    </location>
</feature>
<feature type="transmembrane region" description="Helical" evidence="1">
    <location>
        <begin position="324"/>
        <end position="345"/>
    </location>
</feature>
<dbReference type="RefSeq" id="WP_110941330.1">
    <property type="nucleotide sequence ID" value="NZ_FQZV01000027.1"/>
</dbReference>
<keyword evidence="1" id="KW-1133">Transmembrane helix</keyword>
<feature type="transmembrane region" description="Helical" evidence="1">
    <location>
        <begin position="49"/>
        <end position="72"/>
    </location>
</feature>
<proteinExistence type="predicted"/>
<feature type="transmembrane region" description="Helical" evidence="1">
    <location>
        <begin position="251"/>
        <end position="270"/>
    </location>
</feature>
<sequence length="359" mass="41393">MKKKIEAKQYQFLKDELQHWTDAQIITEKQMKDVTALYEIKEKMSFIRILLTIGSVLIGLGILSFIASNWAYMGKAEKYLLILTIYIGVNYTSFRTANLYPKTSRSLTYLGILTFGAGIFLVGQIFHYGGHFSQAFLLWAVGTLPMALLYKDKLLFIFSGILLMVYVNGSFILDSLPVLLFILVPAYYYSIRYFDYHQTAVFFANLLVLNSIWRLTDYTGLTDLYILLFFFVIGIIMYFAPVPFGRSVFKLQGGLLFGILGLLLTISDIWKSALSFNASDLASIFFAIGYAVFLFYLTRKQDLLSLIFICMLIFRYYVDTMYDFMPKSLFFILSGLLLSGFGYWFERSRRKKGGIFHEN</sequence>
<keyword evidence="1" id="KW-0812">Transmembrane</keyword>
<dbReference type="Proteomes" id="UP000184536">
    <property type="component" value="Unassembled WGS sequence"/>
</dbReference>
<protein>
    <submittedName>
        <fullName evidence="3">Uncharacterized membrane protein</fullName>
    </submittedName>
</protein>
<feature type="domain" description="DUF2157" evidence="2">
    <location>
        <begin position="19"/>
        <end position="155"/>
    </location>
</feature>
<gene>
    <name evidence="3" type="ORF">SAMN02745975_02203</name>
</gene>
<feature type="transmembrane region" description="Helical" evidence="1">
    <location>
        <begin position="224"/>
        <end position="244"/>
    </location>
</feature>
<evidence type="ECO:0000259" key="2">
    <source>
        <dbReference type="Pfam" id="PF09925"/>
    </source>
</evidence>
<dbReference type="Pfam" id="PF09925">
    <property type="entry name" value="DUF2157"/>
    <property type="match status" value="1"/>
</dbReference>
<dbReference type="OrthoDB" id="5351773at2"/>
<dbReference type="AlphaFoldDB" id="A0A1M6JQW7"/>
<feature type="transmembrane region" description="Helical" evidence="1">
    <location>
        <begin position="132"/>
        <end position="150"/>
    </location>
</feature>
<evidence type="ECO:0000256" key="1">
    <source>
        <dbReference type="SAM" id="Phobius"/>
    </source>
</evidence>
<reference evidence="4" key="1">
    <citation type="submission" date="2016-11" db="EMBL/GenBank/DDBJ databases">
        <authorList>
            <person name="Varghese N."/>
            <person name="Submissions S."/>
        </authorList>
    </citation>
    <scope>NUCLEOTIDE SEQUENCE [LARGE SCALE GENOMIC DNA]</scope>
    <source>
        <strain evidence="4">DSM 17957</strain>
    </source>
</reference>
<feature type="transmembrane region" description="Helical" evidence="1">
    <location>
        <begin position="162"/>
        <end position="188"/>
    </location>
</feature>
<dbReference type="InterPro" id="IPR018677">
    <property type="entry name" value="DUF2157"/>
</dbReference>
<dbReference type="STRING" id="1121919.SAMN02745975_02203"/>
<accession>A0A1M6JQW7</accession>
<name>A0A1M6JQW7_9FIRM</name>
<organism evidence="3 4">
    <name type="scientific">Geosporobacter subterraneus DSM 17957</name>
    <dbReference type="NCBI Taxonomy" id="1121919"/>
    <lineage>
        <taxon>Bacteria</taxon>
        <taxon>Bacillati</taxon>
        <taxon>Bacillota</taxon>
        <taxon>Clostridia</taxon>
        <taxon>Peptostreptococcales</taxon>
        <taxon>Thermotaleaceae</taxon>
        <taxon>Geosporobacter</taxon>
    </lineage>
</organism>
<feature type="transmembrane region" description="Helical" evidence="1">
    <location>
        <begin position="106"/>
        <end position="126"/>
    </location>
</feature>
<evidence type="ECO:0000313" key="4">
    <source>
        <dbReference type="Proteomes" id="UP000184536"/>
    </source>
</evidence>
<keyword evidence="4" id="KW-1185">Reference proteome</keyword>
<keyword evidence="1" id="KW-0472">Membrane</keyword>
<feature type="transmembrane region" description="Helical" evidence="1">
    <location>
        <begin position="303"/>
        <end position="318"/>
    </location>
</feature>
<feature type="transmembrane region" description="Helical" evidence="1">
    <location>
        <begin position="78"/>
        <end position="94"/>
    </location>
</feature>
<dbReference type="EMBL" id="FQZV01000027">
    <property type="protein sequence ID" value="SHJ49060.1"/>
    <property type="molecule type" value="Genomic_DNA"/>
</dbReference>
<evidence type="ECO:0000313" key="3">
    <source>
        <dbReference type="EMBL" id="SHJ49060.1"/>
    </source>
</evidence>